<keyword evidence="1" id="KW-1133">Transmembrane helix</keyword>
<dbReference type="AlphaFoldDB" id="A0A644UP20"/>
<accession>A0A644UP20</accession>
<feature type="transmembrane region" description="Helical" evidence="1">
    <location>
        <begin position="31"/>
        <end position="51"/>
    </location>
</feature>
<keyword evidence="1" id="KW-0472">Membrane</keyword>
<comment type="caution">
    <text evidence="2">The sequence shown here is derived from an EMBL/GenBank/DDBJ whole genome shotgun (WGS) entry which is preliminary data.</text>
</comment>
<protein>
    <submittedName>
        <fullName evidence="2">Uncharacterized protein</fullName>
    </submittedName>
</protein>
<dbReference type="EMBL" id="VSSQ01000140">
    <property type="protein sequence ID" value="MPL80674.1"/>
    <property type="molecule type" value="Genomic_DNA"/>
</dbReference>
<organism evidence="2">
    <name type="scientific">bioreactor metagenome</name>
    <dbReference type="NCBI Taxonomy" id="1076179"/>
    <lineage>
        <taxon>unclassified sequences</taxon>
        <taxon>metagenomes</taxon>
        <taxon>ecological metagenomes</taxon>
    </lineage>
</organism>
<sequence>MCCFIGLCLVITVQRQFEELEKFLIYDGGIGLLRFMFCLVICVVCVAAVIISNTFFEYLHILLVLDII</sequence>
<gene>
    <name evidence="2" type="ORF">SDC9_26575</name>
</gene>
<reference evidence="2" key="1">
    <citation type="submission" date="2019-08" db="EMBL/GenBank/DDBJ databases">
        <authorList>
            <person name="Kucharzyk K."/>
            <person name="Murdoch R.W."/>
            <person name="Higgins S."/>
            <person name="Loffler F."/>
        </authorList>
    </citation>
    <scope>NUCLEOTIDE SEQUENCE</scope>
</reference>
<name>A0A644UP20_9ZZZZ</name>
<evidence type="ECO:0000256" key="1">
    <source>
        <dbReference type="SAM" id="Phobius"/>
    </source>
</evidence>
<proteinExistence type="predicted"/>
<evidence type="ECO:0000313" key="2">
    <source>
        <dbReference type="EMBL" id="MPL80674.1"/>
    </source>
</evidence>
<keyword evidence="1" id="KW-0812">Transmembrane</keyword>